<comment type="caution">
    <text evidence="2">The sequence shown here is derived from an EMBL/GenBank/DDBJ whole genome shotgun (WGS) entry which is preliminary data.</text>
</comment>
<accession>A0ABS6SWM2</accession>
<feature type="transmembrane region" description="Helical" evidence="1">
    <location>
        <begin position="39"/>
        <end position="58"/>
    </location>
</feature>
<proteinExistence type="predicted"/>
<dbReference type="Proteomes" id="UP000756530">
    <property type="component" value="Unassembled WGS sequence"/>
</dbReference>
<evidence type="ECO:0000313" key="3">
    <source>
        <dbReference type="Proteomes" id="UP000756530"/>
    </source>
</evidence>
<keyword evidence="3" id="KW-1185">Reference proteome</keyword>
<organism evidence="2 3">
    <name type="scientific">Maritimibacter dapengensis</name>
    <dbReference type="NCBI Taxonomy" id="2836868"/>
    <lineage>
        <taxon>Bacteria</taxon>
        <taxon>Pseudomonadati</taxon>
        <taxon>Pseudomonadota</taxon>
        <taxon>Alphaproteobacteria</taxon>
        <taxon>Rhodobacterales</taxon>
        <taxon>Roseobacteraceae</taxon>
        <taxon>Maritimibacter</taxon>
    </lineage>
</organism>
<dbReference type="RefSeq" id="WP_218390250.1">
    <property type="nucleotide sequence ID" value="NZ_JAHUZE010000001.1"/>
</dbReference>
<evidence type="ECO:0000313" key="2">
    <source>
        <dbReference type="EMBL" id="MBV7377359.1"/>
    </source>
</evidence>
<gene>
    <name evidence="2" type="ORF">KJP28_00370</name>
</gene>
<keyword evidence="1" id="KW-0472">Membrane</keyword>
<evidence type="ECO:0000256" key="1">
    <source>
        <dbReference type="SAM" id="Phobius"/>
    </source>
</evidence>
<keyword evidence="1" id="KW-1133">Transmembrane helix</keyword>
<reference evidence="2 3" key="1">
    <citation type="submission" date="2021-05" db="EMBL/GenBank/DDBJ databases">
        <title>Culturable bacteria isolated from Daya Bay.</title>
        <authorList>
            <person name="Zheng W."/>
            <person name="Yu S."/>
            <person name="Huang Y."/>
        </authorList>
    </citation>
    <scope>NUCLEOTIDE SEQUENCE [LARGE SCALE GENOMIC DNA]</scope>
    <source>
        <strain evidence="2 3">DP4N28-5</strain>
    </source>
</reference>
<keyword evidence="1" id="KW-0812">Transmembrane</keyword>
<protein>
    <submittedName>
        <fullName evidence="2">Uncharacterized protein</fullName>
    </submittedName>
</protein>
<name>A0ABS6SWM2_9RHOB</name>
<dbReference type="EMBL" id="JAHUZE010000001">
    <property type="protein sequence ID" value="MBV7377359.1"/>
    <property type="molecule type" value="Genomic_DNA"/>
</dbReference>
<feature type="transmembrane region" description="Helical" evidence="1">
    <location>
        <begin position="12"/>
        <end position="33"/>
    </location>
</feature>
<sequence>MSFVRPEVMQGLARWREALIGAVVLIWGVWWIFTGVGAFVWIGFVLAAIGASLAWSGVQRARFRTGSGGIGVVEVDERQVTYLSPVGGGMVSLETLLRVEIARDRLNRAVWRFTGPEESLSIPSAAEGSRALFDVLTALDGARIETAIRALATPPETPVTIWAKDGSRADLRLTPPAQSPKR</sequence>